<accession>A0A6B9J853</accession>
<gene>
    <name evidence="1" type="ORF">Hena1_00680</name>
</gene>
<sequence>MLLNFRAETYSRLKFLAQKDGKSVAGFVADLCDKHVEQNVSTNYTLKEENKSNDESN</sequence>
<dbReference type="EMBL" id="MN732867">
    <property type="protein sequence ID" value="QGZ16244.1"/>
    <property type="molecule type" value="Genomic_DNA"/>
</dbReference>
<keyword evidence="2" id="KW-1185">Reference proteome</keyword>
<proteinExistence type="predicted"/>
<dbReference type="Proteomes" id="UP000433183">
    <property type="component" value="Segment"/>
</dbReference>
<evidence type="ECO:0000313" key="1">
    <source>
        <dbReference type="EMBL" id="QGZ16244.1"/>
    </source>
</evidence>
<organism evidence="1 2">
    <name type="scientific">Erwinia phage Hena1</name>
    <dbReference type="NCBI Taxonomy" id="2678601"/>
    <lineage>
        <taxon>Viruses</taxon>
        <taxon>Duplodnaviria</taxon>
        <taxon>Heunggongvirae</taxon>
        <taxon>Uroviricota</taxon>
        <taxon>Caudoviricetes</taxon>
        <taxon>Vequintavirinae</taxon>
        <taxon>Henunavirus</taxon>
        <taxon>Henunavirus hena1</taxon>
    </lineage>
</organism>
<evidence type="ECO:0000313" key="2">
    <source>
        <dbReference type="Proteomes" id="UP000433183"/>
    </source>
</evidence>
<protein>
    <submittedName>
        <fullName evidence="1">Uncharacterized protein</fullName>
    </submittedName>
</protein>
<name>A0A6B9J853_9CAUD</name>
<reference evidence="1 2" key="1">
    <citation type="submission" date="2019-11" db="EMBL/GenBank/DDBJ databases">
        <title>Characterization of a new Erwinia amylovora bacteriophage.</title>
        <authorList>
            <person name="Valentovich L.N."/>
            <person name="Akhremchuk A.E."/>
            <person name="Besarab N.V."/>
            <person name="Lagonenko A.L."/>
        </authorList>
    </citation>
    <scope>NUCLEOTIDE SEQUENCE [LARGE SCALE GENOMIC DNA]</scope>
</reference>